<evidence type="ECO:0000256" key="2">
    <source>
        <dbReference type="ARBA" id="ARBA00010992"/>
    </source>
</evidence>
<dbReference type="InterPro" id="IPR020846">
    <property type="entry name" value="MFS_dom"/>
</dbReference>
<organism evidence="9 10">
    <name type="scientific">Streblomastix strix</name>
    <dbReference type="NCBI Taxonomy" id="222440"/>
    <lineage>
        <taxon>Eukaryota</taxon>
        <taxon>Metamonada</taxon>
        <taxon>Preaxostyla</taxon>
        <taxon>Oxymonadida</taxon>
        <taxon>Streblomastigidae</taxon>
        <taxon>Streblomastix</taxon>
    </lineage>
</organism>
<dbReference type="GO" id="GO:1904659">
    <property type="term" value="P:D-glucose transmembrane transport"/>
    <property type="evidence" value="ECO:0007669"/>
    <property type="project" value="TreeGrafter"/>
</dbReference>
<dbReference type="SUPFAM" id="SSF103473">
    <property type="entry name" value="MFS general substrate transporter"/>
    <property type="match status" value="1"/>
</dbReference>
<feature type="transmembrane region" description="Helical" evidence="7">
    <location>
        <begin position="55"/>
        <end position="75"/>
    </location>
</feature>
<dbReference type="InterPro" id="IPR005828">
    <property type="entry name" value="MFS_sugar_transport-like"/>
</dbReference>
<evidence type="ECO:0000259" key="8">
    <source>
        <dbReference type="PROSITE" id="PS50850"/>
    </source>
</evidence>
<dbReference type="Proteomes" id="UP000324800">
    <property type="component" value="Unassembled WGS sequence"/>
</dbReference>
<comment type="caution">
    <text evidence="9">The sequence shown here is derived from an EMBL/GenBank/DDBJ whole genome shotgun (WGS) entry which is preliminary data.</text>
</comment>
<dbReference type="InterPro" id="IPR036259">
    <property type="entry name" value="MFS_trans_sf"/>
</dbReference>
<dbReference type="InterPro" id="IPR050820">
    <property type="entry name" value="MFS_Sugar_Transporter"/>
</dbReference>
<dbReference type="PROSITE" id="PS50850">
    <property type="entry name" value="MFS"/>
    <property type="match status" value="1"/>
</dbReference>
<protein>
    <recommendedName>
        <fullName evidence="8">Major facilitator superfamily (MFS) profile domain-containing protein</fullName>
    </recommendedName>
</protein>
<dbReference type="PANTHER" id="PTHR48023">
    <property type="entry name" value="D-XYLOSE-PROTON SYMPORTER-LIKE 2"/>
    <property type="match status" value="1"/>
</dbReference>
<reference evidence="9 10" key="1">
    <citation type="submission" date="2019-03" db="EMBL/GenBank/DDBJ databases">
        <title>Single cell metagenomics reveals metabolic interactions within the superorganism composed of flagellate Streblomastix strix and complex community of Bacteroidetes bacteria on its surface.</title>
        <authorList>
            <person name="Treitli S.C."/>
            <person name="Kolisko M."/>
            <person name="Husnik F."/>
            <person name="Keeling P."/>
            <person name="Hampl V."/>
        </authorList>
    </citation>
    <scope>NUCLEOTIDE SEQUENCE [LARGE SCALE GENOMIC DNA]</scope>
    <source>
        <strain evidence="9">ST1C</strain>
    </source>
</reference>
<comment type="similarity">
    <text evidence="2">Belongs to the major facilitator superfamily. Sugar transporter (TC 2.A.1.1) family.</text>
</comment>
<dbReference type="EMBL" id="SNRW01008847">
    <property type="protein sequence ID" value="KAA6378898.1"/>
    <property type="molecule type" value="Genomic_DNA"/>
</dbReference>
<dbReference type="Gene3D" id="1.20.1250.20">
    <property type="entry name" value="MFS general substrate transporter like domains"/>
    <property type="match status" value="1"/>
</dbReference>
<keyword evidence="6 7" id="KW-0472">Membrane</keyword>
<dbReference type="PANTHER" id="PTHR48023:SF4">
    <property type="entry name" value="D-XYLOSE-PROTON SYMPORTER-LIKE 2"/>
    <property type="match status" value="1"/>
</dbReference>
<evidence type="ECO:0000313" key="10">
    <source>
        <dbReference type="Proteomes" id="UP000324800"/>
    </source>
</evidence>
<name>A0A5J4V8R1_9EUKA</name>
<evidence type="ECO:0000256" key="4">
    <source>
        <dbReference type="ARBA" id="ARBA00022692"/>
    </source>
</evidence>
<accession>A0A5J4V8R1</accession>
<evidence type="ECO:0000256" key="5">
    <source>
        <dbReference type="ARBA" id="ARBA00022989"/>
    </source>
</evidence>
<evidence type="ECO:0000313" key="9">
    <source>
        <dbReference type="EMBL" id="KAA6378898.1"/>
    </source>
</evidence>
<feature type="non-terminal residue" evidence="9">
    <location>
        <position position="1"/>
    </location>
</feature>
<evidence type="ECO:0000256" key="7">
    <source>
        <dbReference type="SAM" id="Phobius"/>
    </source>
</evidence>
<evidence type="ECO:0000256" key="6">
    <source>
        <dbReference type="ARBA" id="ARBA00023136"/>
    </source>
</evidence>
<feature type="domain" description="Major facilitator superfamily (MFS) profile" evidence="8">
    <location>
        <begin position="1"/>
        <end position="79"/>
    </location>
</feature>
<sequence>FEVGPGPIYFVLVSELFPANIRGVATSLMTAINWAGNILVVLTFLPLVEIISAEYVYLTFMVLSIGSAVFVYYMVKETKGKNLDEIHTPQ</sequence>
<gene>
    <name evidence="9" type="ORF">EZS28_025574</name>
</gene>
<evidence type="ECO:0000256" key="1">
    <source>
        <dbReference type="ARBA" id="ARBA00004141"/>
    </source>
</evidence>
<dbReference type="OrthoDB" id="8120565at2759"/>
<keyword evidence="4 7" id="KW-0812">Transmembrane</keyword>
<comment type="subcellular location">
    <subcellularLocation>
        <location evidence="1">Membrane</location>
        <topology evidence="1">Multi-pass membrane protein</topology>
    </subcellularLocation>
</comment>
<dbReference type="AlphaFoldDB" id="A0A5J4V8R1"/>
<keyword evidence="5 7" id="KW-1133">Transmembrane helix</keyword>
<evidence type="ECO:0000256" key="3">
    <source>
        <dbReference type="ARBA" id="ARBA00022448"/>
    </source>
</evidence>
<feature type="transmembrane region" description="Helical" evidence="7">
    <location>
        <begin position="24"/>
        <end position="48"/>
    </location>
</feature>
<proteinExistence type="inferred from homology"/>
<dbReference type="GO" id="GO:0022857">
    <property type="term" value="F:transmembrane transporter activity"/>
    <property type="evidence" value="ECO:0007669"/>
    <property type="project" value="InterPro"/>
</dbReference>
<keyword evidence="3" id="KW-0813">Transport</keyword>
<dbReference type="GO" id="GO:0016020">
    <property type="term" value="C:membrane"/>
    <property type="evidence" value="ECO:0007669"/>
    <property type="project" value="UniProtKB-SubCell"/>
</dbReference>
<dbReference type="Pfam" id="PF00083">
    <property type="entry name" value="Sugar_tr"/>
    <property type="match status" value="1"/>
</dbReference>